<dbReference type="InterPro" id="IPR032675">
    <property type="entry name" value="LRR_dom_sf"/>
</dbReference>
<feature type="compositionally biased region" description="Polar residues" evidence="2">
    <location>
        <begin position="1"/>
        <end position="10"/>
    </location>
</feature>
<feature type="compositionally biased region" description="Polar residues" evidence="2">
    <location>
        <begin position="571"/>
        <end position="584"/>
    </location>
</feature>
<evidence type="ECO:0000256" key="1">
    <source>
        <dbReference type="ARBA" id="ARBA00022737"/>
    </source>
</evidence>
<dbReference type="EMBL" id="HBGD01011448">
    <property type="protein sequence ID" value="CAD9086209.1"/>
    <property type="molecule type" value="Transcribed_RNA"/>
</dbReference>
<feature type="compositionally biased region" description="Polar residues" evidence="2">
    <location>
        <begin position="622"/>
        <end position="638"/>
    </location>
</feature>
<feature type="region of interest" description="Disordered" evidence="2">
    <location>
        <begin position="571"/>
        <end position="642"/>
    </location>
</feature>
<evidence type="ECO:0000256" key="2">
    <source>
        <dbReference type="SAM" id="MobiDB-lite"/>
    </source>
</evidence>
<dbReference type="Gene3D" id="3.80.10.10">
    <property type="entry name" value="Ribonuclease Inhibitor"/>
    <property type="match status" value="1"/>
</dbReference>
<proteinExistence type="predicted"/>
<feature type="region of interest" description="Disordered" evidence="2">
    <location>
        <begin position="1"/>
        <end position="51"/>
    </location>
</feature>
<dbReference type="AlphaFoldDB" id="A0A7S1KU84"/>
<dbReference type="InterPro" id="IPR052201">
    <property type="entry name" value="LRR-containing_regulator"/>
</dbReference>
<keyword evidence="1" id="KW-0677">Repeat</keyword>
<accession>A0A7S1KU84</accession>
<sequence length="752" mass="85417">MPSASSNTSHQKQKKSQLARAYPEPSHIKNVLKKTPYGNGASSDSASHLPNLKKMKRLKQQLKPLSAETVKFNGRVSTDRVLFKMLLSHQIHSVLNIEKFHNLLDQEKFFEALCVVLNQLEGRISRLFVGIAGTTNGASTASTSSGGKSSRASGRSSSMSQLNALLQQHAAGTNGSDSLDSATMQAATQPRPKYYFKDKSCFFLSESMSFLKELWIRGIRIEPAGFSFFANYLETVKSIMSHGDDGSETQRQKQQQLSDHFQLACLGFVGTHLTDDHMAHAARMIRANVPTLRKLIFNRNNLTDDGVALILEALAHNNTLDLLNLSENRLSPEILSSFALFLQQQDDTPCQVRRWSLAQVNMQEEQAQQLIEALKTNDTVVEISLHNNPGIKSQTLMAITALLDINSDIHRLDPQSTEAQHMREEKSRVIDFYIEQMDEQTKALYFLRSQKPPDFLELYALRLMRDLAYLEQQISDMYHLIESHAVEVPREPKVEKSLDIMQKVSQRLSKALKGLCPRVADDGFVSQIDRYRNEVLVTLSRDEQLQDETEETLTMLKDEMERLQEQIYNETTVEESQPQMSISSPHDERGAGIPITEQQQEEDATKKQKNGEAIYESDEDGQVQNASNGGDSLSQSNPRRVADPSPELLLIAHRAKIAKLREVQTRITRRWKEVDVDDLAIEHDLKDRVVDMKLQCNAADSLGVFKNLERRFLSENDDPHEEPSEWTMKENQYKDKIRQLEIRVAQLERQNQ</sequence>
<evidence type="ECO:0000313" key="3">
    <source>
        <dbReference type="EMBL" id="CAD9086209.1"/>
    </source>
</evidence>
<organism evidence="3">
    <name type="scientific">Percolomonas cosmopolitus</name>
    <dbReference type="NCBI Taxonomy" id="63605"/>
    <lineage>
        <taxon>Eukaryota</taxon>
        <taxon>Discoba</taxon>
        <taxon>Heterolobosea</taxon>
        <taxon>Tetramitia</taxon>
        <taxon>Eutetramitia</taxon>
        <taxon>Percolomonadidae</taxon>
        <taxon>Percolomonas</taxon>
    </lineage>
</organism>
<dbReference type="PANTHER" id="PTHR24111">
    <property type="entry name" value="LEUCINE-RICH REPEAT-CONTAINING PROTEIN 34"/>
    <property type="match status" value="1"/>
</dbReference>
<name>A0A7S1KU84_9EUKA</name>
<gene>
    <name evidence="3" type="ORF">PCOS0759_LOCUS9463</name>
</gene>
<protein>
    <submittedName>
        <fullName evidence="3">Uncharacterized protein</fullName>
    </submittedName>
</protein>
<dbReference type="PANTHER" id="PTHR24111:SF0">
    <property type="entry name" value="LEUCINE-RICH REPEAT-CONTAINING PROTEIN"/>
    <property type="match status" value="1"/>
</dbReference>
<reference evidence="3" key="1">
    <citation type="submission" date="2021-01" db="EMBL/GenBank/DDBJ databases">
        <authorList>
            <person name="Corre E."/>
            <person name="Pelletier E."/>
            <person name="Niang G."/>
            <person name="Scheremetjew M."/>
            <person name="Finn R."/>
            <person name="Kale V."/>
            <person name="Holt S."/>
            <person name="Cochrane G."/>
            <person name="Meng A."/>
            <person name="Brown T."/>
            <person name="Cohen L."/>
        </authorList>
    </citation>
    <scope>NUCLEOTIDE SEQUENCE</scope>
    <source>
        <strain evidence="3">WS</strain>
    </source>
</reference>
<dbReference type="SUPFAM" id="SSF52047">
    <property type="entry name" value="RNI-like"/>
    <property type="match status" value="1"/>
</dbReference>